<accession>A0A3B0V4V8</accession>
<dbReference type="AlphaFoldDB" id="A0A3B0V4V8"/>
<sequence length="44" mass="4845">TRVSTATDILRLYESWLKTGSRHSGTLLRELGINPVDTGSSEIN</sequence>
<dbReference type="EMBL" id="UOEZ01000075">
    <property type="protein sequence ID" value="VAW38588.1"/>
    <property type="molecule type" value="Genomic_DNA"/>
</dbReference>
<evidence type="ECO:0000313" key="1">
    <source>
        <dbReference type="EMBL" id="VAW38588.1"/>
    </source>
</evidence>
<feature type="non-terminal residue" evidence="1">
    <location>
        <position position="1"/>
    </location>
</feature>
<gene>
    <name evidence="1" type="ORF">MNBD_DELTA02-346</name>
</gene>
<name>A0A3B0V4V8_9ZZZZ</name>
<protein>
    <submittedName>
        <fullName evidence="1">Uncharacterized protein</fullName>
    </submittedName>
</protein>
<organism evidence="1">
    <name type="scientific">hydrothermal vent metagenome</name>
    <dbReference type="NCBI Taxonomy" id="652676"/>
    <lineage>
        <taxon>unclassified sequences</taxon>
        <taxon>metagenomes</taxon>
        <taxon>ecological metagenomes</taxon>
    </lineage>
</organism>
<reference evidence="1" key="1">
    <citation type="submission" date="2018-06" db="EMBL/GenBank/DDBJ databases">
        <authorList>
            <person name="Zhirakovskaya E."/>
        </authorList>
    </citation>
    <scope>NUCLEOTIDE SEQUENCE</scope>
</reference>
<proteinExistence type="predicted"/>